<feature type="region of interest" description="Disordered" evidence="9">
    <location>
        <begin position="488"/>
        <end position="508"/>
    </location>
</feature>
<keyword evidence="10" id="KW-1133">Transmembrane helix</keyword>
<evidence type="ECO:0000259" key="11">
    <source>
        <dbReference type="PROSITE" id="PS50011"/>
    </source>
</evidence>
<dbReference type="GO" id="GO:0045717">
    <property type="term" value="P:negative regulation of fatty acid biosynthetic process"/>
    <property type="evidence" value="ECO:0007669"/>
    <property type="project" value="UniProtKB-ARBA"/>
</dbReference>
<keyword evidence="5 12" id="KW-0418">Kinase</keyword>
<dbReference type="GO" id="GO:0005524">
    <property type="term" value="F:ATP binding"/>
    <property type="evidence" value="ECO:0007669"/>
    <property type="project" value="UniProtKB-KW"/>
</dbReference>
<dbReference type="FunFam" id="1.10.510.10:FF:000021">
    <property type="entry name" value="Serine/threonine protein kinase"/>
    <property type="match status" value="1"/>
</dbReference>
<sequence>MSALATGQLISDRYRLDRRIAVGGMGEVWEAQDTRLGRSVAVKVLKADLSDDPEFLHRFRIEARTVASLDHSGIAAVHDYGEDDGPAGGGRTAYLVMELVRGEPLSTRIGRGPMPVSDTLDVLEQASRALQAAHARGFVHRDVKPGNILLRTDGVVKLTDFGIAKAADAVPVTRSGMVMGTAHYIAPEQASGEEAGPAGDVYSLGIVGYECLAGHRPFRADSAVAVAMMQVRDDPPPLPSSIPERVRGLIYSVLVKDPDQRYADGAEFAAAVAAVRDGRPAPAAGIASGDPATSTVRAEPQAPPAPATPPPGSGPIPGGPPPGGRGPAGFAPEAPRRPGPPPPGRAGPPPPMRQADPGSTYPDDAPARTSTPPDAEAPWATGNRRSPVPPPQRRPVEPPPDSGRHASVGPVRPAEHRVEHPSGPLDMTPRRSGRSRAFLAVLFVLLALVAIAIAVLILRGGSLSALTATSVTGTTGTVIGWKGDLVGPADGGRPPETGRYGSSAVVVR</sequence>
<dbReference type="Gene3D" id="1.10.510.10">
    <property type="entry name" value="Transferase(Phosphotransferase) domain 1"/>
    <property type="match status" value="1"/>
</dbReference>
<protein>
    <recommendedName>
        <fullName evidence="1">non-specific serine/threonine protein kinase</fullName>
        <ecNumber evidence="1">2.7.11.1</ecNumber>
    </recommendedName>
</protein>
<dbReference type="Pfam" id="PF00069">
    <property type="entry name" value="Pkinase"/>
    <property type="match status" value="1"/>
</dbReference>
<evidence type="ECO:0000256" key="6">
    <source>
        <dbReference type="ARBA" id="ARBA00022840"/>
    </source>
</evidence>
<evidence type="ECO:0000256" key="3">
    <source>
        <dbReference type="ARBA" id="ARBA00022679"/>
    </source>
</evidence>
<evidence type="ECO:0000256" key="4">
    <source>
        <dbReference type="ARBA" id="ARBA00022741"/>
    </source>
</evidence>
<dbReference type="OrthoDB" id="9762169at2"/>
<dbReference type="SUPFAM" id="SSF56112">
    <property type="entry name" value="Protein kinase-like (PK-like)"/>
    <property type="match status" value="1"/>
</dbReference>
<comment type="catalytic activity">
    <reaction evidence="8">
        <text>L-seryl-[protein] + ATP = O-phospho-L-seryl-[protein] + ADP + H(+)</text>
        <dbReference type="Rhea" id="RHEA:17989"/>
        <dbReference type="Rhea" id="RHEA-COMP:9863"/>
        <dbReference type="Rhea" id="RHEA-COMP:11604"/>
        <dbReference type="ChEBI" id="CHEBI:15378"/>
        <dbReference type="ChEBI" id="CHEBI:29999"/>
        <dbReference type="ChEBI" id="CHEBI:30616"/>
        <dbReference type="ChEBI" id="CHEBI:83421"/>
        <dbReference type="ChEBI" id="CHEBI:456216"/>
        <dbReference type="EC" id="2.7.11.1"/>
    </reaction>
</comment>
<feature type="compositionally biased region" description="Pro residues" evidence="9">
    <location>
        <begin position="387"/>
        <end position="401"/>
    </location>
</feature>
<dbReference type="InterPro" id="IPR000719">
    <property type="entry name" value="Prot_kinase_dom"/>
</dbReference>
<organism evidence="12 13">
    <name type="scientific">Pseudonocardia endophytica</name>
    <dbReference type="NCBI Taxonomy" id="401976"/>
    <lineage>
        <taxon>Bacteria</taxon>
        <taxon>Bacillati</taxon>
        <taxon>Actinomycetota</taxon>
        <taxon>Actinomycetes</taxon>
        <taxon>Pseudonocardiales</taxon>
        <taxon>Pseudonocardiaceae</taxon>
        <taxon>Pseudonocardia</taxon>
    </lineage>
</organism>
<dbReference type="InterPro" id="IPR011009">
    <property type="entry name" value="Kinase-like_dom_sf"/>
</dbReference>
<keyword evidence="6" id="KW-0067">ATP-binding</keyword>
<keyword evidence="2" id="KW-0723">Serine/threonine-protein kinase</keyword>
<evidence type="ECO:0000256" key="10">
    <source>
        <dbReference type="SAM" id="Phobius"/>
    </source>
</evidence>
<dbReference type="Proteomes" id="UP000295560">
    <property type="component" value="Unassembled WGS sequence"/>
</dbReference>
<evidence type="ECO:0000313" key="12">
    <source>
        <dbReference type="EMBL" id="TCK27467.1"/>
    </source>
</evidence>
<comment type="caution">
    <text evidence="12">The sequence shown here is derived from an EMBL/GenBank/DDBJ whole genome shotgun (WGS) entry which is preliminary data.</text>
</comment>
<dbReference type="CDD" id="cd14014">
    <property type="entry name" value="STKc_PknB_like"/>
    <property type="match status" value="1"/>
</dbReference>
<dbReference type="SMART" id="SM00220">
    <property type="entry name" value="S_TKc"/>
    <property type="match status" value="1"/>
</dbReference>
<feature type="compositionally biased region" description="Pro residues" evidence="9">
    <location>
        <begin position="301"/>
        <end position="324"/>
    </location>
</feature>
<dbReference type="RefSeq" id="WP_132426259.1">
    <property type="nucleotide sequence ID" value="NZ_SMFZ01000001.1"/>
</dbReference>
<gene>
    <name evidence="12" type="ORF">EV378_3339</name>
</gene>
<dbReference type="PANTHER" id="PTHR43289:SF6">
    <property type="entry name" value="SERINE_THREONINE-PROTEIN KINASE NEKL-3"/>
    <property type="match status" value="1"/>
</dbReference>
<comment type="catalytic activity">
    <reaction evidence="7">
        <text>L-threonyl-[protein] + ATP = O-phospho-L-threonyl-[protein] + ADP + H(+)</text>
        <dbReference type="Rhea" id="RHEA:46608"/>
        <dbReference type="Rhea" id="RHEA-COMP:11060"/>
        <dbReference type="Rhea" id="RHEA-COMP:11605"/>
        <dbReference type="ChEBI" id="CHEBI:15378"/>
        <dbReference type="ChEBI" id="CHEBI:30013"/>
        <dbReference type="ChEBI" id="CHEBI:30616"/>
        <dbReference type="ChEBI" id="CHEBI:61977"/>
        <dbReference type="ChEBI" id="CHEBI:456216"/>
        <dbReference type="EC" id="2.7.11.1"/>
    </reaction>
</comment>
<dbReference type="Gene3D" id="3.30.200.20">
    <property type="entry name" value="Phosphorylase Kinase, domain 1"/>
    <property type="match status" value="1"/>
</dbReference>
<proteinExistence type="predicted"/>
<keyword evidence="4" id="KW-0547">Nucleotide-binding</keyword>
<evidence type="ECO:0000256" key="1">
    <source>
        <dbReference type="ARBA" id="ARBA00012513"/>
    </source>
</evidence>
<dbReference type="AlphaFoldDB" id="A0A4R1HXH3"/>
<dbReference type="EC" id="2.7.11.1" evidence="1"/>
<dbReference type="GO" id="GO:0004674">
    <property type="term" value="F:protein serine/threonine kinase activity"/>
    <property type="evidence" value="ECO:0007669"/>
    <property type="project" value="UniProtKB-KW"/>
</dbReference>
<dbReference type="InterPro" id="IPR008271">
    <property type="entry name" value="Ser/Thr_kinase_AS"/>
</dbReference>
<feature type="compositionally biased region" description="Pro residues" evidence="9">
    <location>
        <begin position="337"/>
        <end position="352"/>
    </location>
</feature>
<keyword evidence="10" id="KW-0812">Transmembrane</keyword>
<feature type="region of interest" description="Disordered" evidence="9">
    <location>
        <begin position="282"/>
        <end position="431"/>
    </location>
</feature>
<keyword evidence="13" id="KW-1185">Reference proteome</keyword>
<reference evidence="12 13" key="1">
    <citation type="submission" date="2019-03" db="EMBL/GenBank/DDBJ databases">
        <title>Sequencing the genomes of 1000 actinobacteria strains.</title>
        <authorList>
            <person name="Klenk H.-P."/>
        </authorList>
    </citation>
    <scope>NUCLEOTIDE SEQUENCE [LARGE SCALE GENOMIC DNA]</scope>
    <source>
        <strain evidence="12 13">DSM 44969</strain>
    </source>
</reference>
<evidence type="ECO:0000256" key="8">
    <source>
        <dbReference type="ARBA" id="ARBA00048679"/>
    </source>
</evidence>
<evidence type="ECO:0000313" key="13">
    <source>
        <dbReference type="Proteomes" id="UP000295560"/>
    </source>
</evidence>
<keyword evidence="3" id="KW-0808">Transferase</keyword>
<dbReference type="PROSITE" id="PS50011">
    <property type="entry name" value="PROTEIN_KINASE_DOM"/>
    <property type="match status" value="1"/>
</dbReference>
<feature type="domain" description="Protein kinase" evidence="11">
    <location>
        <begin position="14"/>
        <end position="275"/>
    </location>
</feature>
<evidence type="ECO:0000256" key="2">
    <source>
        <dbReference type="ARBA" id="ARBA00022527"/>
    </source>
</evidence>
<evidence type="ECO:0000256" key="7">
    <source>
        <dbReference type="ARBA" id="ARBA00047899"/>
    </source>
</evidence>
<keyword evidence="10" id="KW-0472">Membrane</keyword>
<dbReference type="PROSITE" id="PS00108">
    <property type="entry name" value="PROTEIN_KINASE_ST"/>
    <property type="match status" value="1"/>
</dbReference>
<evidence type="ECO:0000256" key="5">
    <source>
        <dbReference type="ARBA" id="ARBA00022777"/>
    </source>
</evidence>
<dbReference type="PANTHER" id="PTHR43289">
    <property type="entry name" value="MITOGEN-ACTIVATED PROTEIN KINASE KINASE KINASE 20-RELATED"/>
    <property type="match status" value="1"/>
</dbReference>
<dbReference type="FunFam" id="3.30.200.20:FF:000035">
    <property type="entry name" value="Serine/threonine protein kinase Stk1"/>
    <property type="match status" value="1"/>
</dbReference>
<accession>A0A4R1HXH3</accession>
<evidence type="ECO:0000256" key="9">
    <source>
        <dbReference type="SAM" id="MobiDB-lite"/>
    </source>
</evidence>
<name>A0A4R1HXH3_PSEEN</name>
<feature type="transmembrane region" description="Helical" evidence="10">
    <location>
        <begin position="437"/>
        <end position="458"/>
    </location>
</feature>
<dbReference type="EMBL" id="SMFZ01000001">
    <property type="protein sequence ID" value="TCK27467.1"/>
    <property type="molecule type" value="Genomic_DNA"/>
</dbReference>